<protein>
    <submittedName>
        <fullName evidence="5">Two-component system response regulator YesN</fullName>
    </submittedName>
</protein>
<feature type="domain" description="HTH araC/xylS-type" evidence="4">
    <location>
        <begin position="328"/>
        <end position="426"/>
    </location>
</feature>
<dbReference type="Gene3D" id="1.10.10.60">
    <property type="entry name" value="Homeodomain-like"/>
    <property type="match status" value="2"/>
</dbReference>
<gene>
    <name evidence="5" type="ORF">HDG70_002271</name>
</gene>
<dbReference type="Pfam" id="PF12833">
    <property type="entry name" value="HTH_18"/>
    <property type="match status" value="1"/>
</dbReference>
<accession>A0ABX2RC63</accession>
<keyword evidence="1" id="KW-0805">Transcription regulation</keyword>
<dbReference type="SMART" id="SM00342">
    <property type="entry name" value="HTH_ARAC"/>
    <property type="match status" value="1"/>
</dbReference>
<dbReference type="InterPro" id="IPR009057">
    <property type="entry name" value="Homeodomain-like_sf"/>
</dbReference>
<evidence type="ECO:0000313" key="5">
    <source>
        <dbReference type="EMBL" id="NYE58520.1"/>
    </source>
</evidence>
<keyword evidence="6" id="KW-1185">Reference proteome</keyword>
<proteinExistence type="predicted"/>
<dbReference type="PANTHER" id="PTHR43280">
    <property type="entry name" value="ARAC-FAMILY TRANSCRIPTIONAL REGULATOR"/>
    <property type="match status" value="1"/>
</dbReference>
<dbReference type="InterPro" id="IPR018060">
    <property type="entry name" value="HTH_AraC"/>
</dbReference>
<dbReference type="EMBL" id="JACCBS010000003">
    <property type="protein sequence ID" value="NYE58520.1"/>
    <property type="molecule type" value="Genomic_DNA"/>
</dbReference>
<dbReference type="Pfam" id="PF10114">
    <property type="entry name" value="PocR"/>
    <property type="match status" value="1"/>
</dbReference>
<sequence length="426" mass="49584">MKNPVEIIDIDLENILNKVICSFNEATGLKALVVDTKGKPFFKNQNDEDCDFCKIIKSTEKGKKKCQDSYRRAGKQALQYGECYIFRCHAGLVGFAAPIIVKGSFVGSIICGQVLIWEPEEYFIEEILEMTNDLNLDSQKLIAAINKLEINCGRKVKAAADLLFLIINHLIKSEAVVLKQRRDSAFKQIQIFKEIQLRKKLQVKNAEVNKIFPFNWLKYERQFYEIFNLNDFEAANRAIDRLINEIYMQYLDNIEYIKTLLIELIIYLSKFIGEGNEYKDEIIKIKSNFLKAVMATNNLNTLKEITLDYGMNIVMLKGKIKGYSNILKKAVDYINKNYFKDINLIDIANNIPISQFYLSHLFREQFNCTVKEYVNWIRIQEAKKLLRETDEKLEFIAKKVGFKDQSYFSKVFKKIEGVSPLKYRNG</sequence>
<reference evidence="5 6" key="1">
    <citation type="submission" date="2020-07" db="EMBL/GenBank/DDBJ databases">
        <title>Genomic Encyclopedia of Type Strains, Phase III (KMG-III): the genomes of soil and plant-associated and newly described type strains.</title>
        <authorList>
            <person name="Whitman W."/>
        </authorList>
    </citation>
    <scope>NUCLEOTIDE SEQUENCE [LARGE SCALE GENOMIC DNA]</scope>
    <source>
        <strain evidence="5 6">DSM 11255</strain>
    </source>
</reference>
<evidence type="ECO:0000313" key="6">
    <source>
        <dbReference type="Proteomes" id="UP000604066"/>
    </source>
</evidence>
<keyword evidence="2" id="KW-0238">DNA-binding</keyword>
<evidence type="ECO:0000256" key="1">
    <source>
        <dbReference type="ARBA" id="ARBA00023015"/>
    </source>
</evidence>
<name>A0ABX2RC63_9THEO</name>
<dbReference type="SUPFAM" id="SSF46689">
    <property type="entry name" value="Homeodomain-like"/>
    <property type="match status" value="2"/>
</dbReference>
<evidence type="ECO:0000259" key="4">
    <source>
        <dbReference type="PROSITE" id="PS01124"/>
    </source>
</evidence>
<dbReference type="InterPro" id="IPR018771">
    <property type="entry name" value="PocR_dom"/>
</dbReference>
<dbReference type="Proteomes" id="UP000604066">
    <property type="component" value="Unassembled WGS sequence"/>
</dbReference>
<evidence type="ECO:0000256" key="2">
    <source>
        <dbReference type="ARBA" id="ARBA00023125"/>
    </source>
</evidence>
<dbReference type="RefSeq" id="WP_028052703.1">
    <property type="nucleotide sequence ID" value="NZ_ATYG01000027.1"/>
</dbReference>
<keyword evidence="3" id="KW-0804">Transcription</keyword>
<comment type="caution">
    <text evidence="5">The sequence shown here is derived from an EMBL/GenBank/DDBJ whole genome shotgun (WGS) entry which is preliminary data.</text>
</comment>
<dbReference type="PANTHER" id="PTHR43280:SF2">
    <property type="entry name" value="HTH-TYPE TRANSCRIPTIONAL REGULATOR EXSA"/>
    <property type="match status" value="1"/>
</dbReference>
<evidence type="ECO:0000256" key="3">
    <source>
        <dbReference type="ARBA" id="ARBA00023163"/>
    </source>
</evidence>
<organism evidence="5 6">
    <name type="scientific">Carboxydothermus ferrireducens DSM 11255</name>
    <dbReference type="NCBI Taxonomy" id="1119529"/>
    <lineage>
        <taxon>Bacteria</taxon>
        <taxon>Bacillati</taxon>
        <taxon>Bacillota</taxon>
        <taxon>Clostridia</taxon>
        <taxon>Thermoanaerobacterales</taxon>
        <taxon>Thermoanaerobacteraceae</taxon>
        <taxon>Carboxydothermus</taxon>
    </lineage>
</organism>
<dbReference type="PROSITE" id="PS01124">
    <property type="entry name" value="HTH_ARAC_FAMILY_2"/>
    <property type="match status" value="1"/>
</dbReference>
<dbReference type="PRINTS" id="PR00032">
    <property type="entry name" value="HTHARAC"/>
</dbReference>
<dbReference type="InterPro" id="IPR020449">
    <property type="entry name" value="Tscrpt_reg_AraC-type_HTH"/>
</dbReference>